<dbReference type="EMBL" id="JBJVNE010000021">
    <property type="protein sequence ID" value="MFM9651400.1"/>
    <property type="molecule type" value="Genomic_DNA"/>
</dbReference>
<organism evidence="2 3">
    <name type="scientific">Streptomyces galilaeus</name>
    <dbReference type="NCBI Taxonomy" id="33899"/>
    <lineage>
        <taxon>Bacteria</taxon>
        <taxon>Bacillati</taxon>
        <taxon>Actinomycetota</taxon>
        <taxon>Actinomycetes</taxon>
        <taxon>Kitasatosporales</taxon>
        <taxon>Streptomycetaceae</taxon>
        <taxon>Streptomyces</taxon>
    </lineage>
</organism>
<proteinExistence type="predicted"/>
<sequence>MAHTGDEPLSNRERSELDDLRHRVGALEGGARPRAARHHPFRSAGSVLLILLAALLSVLSVIAVWANSIVRDADRYVATVGPLASDPDVRKAVTDRVTNVVLGQIDVDALVGQLQDAVSEKGVPPKAAQLVGNLDAPITSGLEQLVAGTVERVVGSSAFETVWVESNRKVHSAVDKALTG</sequence>
<protein>
    <submittedName>
        <fullName evidence="2">Uncharacterized protein</fullName>
    </submittedName>
</protein>
<gene>
    <name evidence="2" type="ORF">ACKI1S_35265</name>
</gene>
<evidence type="ECO:0000256" key="1">
    <source>
        <dbReference type="SAM" id="Phobius"/>
    </source>
</evidence>
<feature type="non-terminal residue" evidence="2">
    <location>
        <position position="180"/>
    </location>
</feature>
<comment type="caution">
    <text evidence="2">The sequence shown here is derived from an EMBL/GenBank/DDBJ whole genome shotgun (WGS) entry which is preliminary data.</text>
</comment>
<feature type="transmembrane region" description="Helical" evidence="1">
    <location>
        <begin position="47"/>
        <end position="66"/>
    </location>
</feature>
<keyword evidence="1" id="KW-0472">Membrane</keyword>
<keyword evidence="3" id="KW-1185">Reference proteome</keyword>
<accession>A0ABW9ISE1</accession>
<name>A0ABW9ISE1_STRGJ</name>
<evidence type="ECO:0000313" key="3">
    <source>
        <dbReference type="Proteomes" id="UP001631993"/>
    </source>
</evidence>
<reference evidence="2 3" key="1">
    <citation type="submission" date="2024-12" db="EMBL/GenBank/DDBJ databases">
        <title>Forecasting of Potato common scab and diversities of Pathogenic streptomyces spp. in china.</title>
        <authorList>
            <person name="Handique U."/>
            <person name="Wu J."/>
        </authorList>
    </citation>
    <scope>NUCLEOTIDE SEQUENCE [LARGE SCALE GENOMIC DNA]</scope>
    <source>
        <strain evidence="2 3">ZRIMU1585</strain>
    </source>
</reference>
<keyword evidence="1" id="KW-0812">Transmembrane</keyword>
<evidence type="ECO:0000313" key="2">
    <source>
        <dbReference type="EMBL" id="MFM9651400.1"/>
    </source>
</evidence>
<keyword evidence="1" id="KW-1133">Transmembrane helix</keyword>
<dbReference type="Proteomes" id="UP001631993">
    <property type="component" value="Unassembled WGS sequence"/>
</dbReference>